<protein>
    <submittedName>
        <fullName evidence="1">Tyrosine-type recombinase/integrase</fullName>
    </submittedName>
</protein>
<sequence length="310" mass="35027">MGTEIWLSDPEMAYVEWQRAEATGADRRAFSEQSIIQHSSMFFRFNRYLIAHRSNVATFGADHIDRFFADLDGGCKSGTSTRLRYLKLIDRLARHLIAQGLRTDNPTGELLLKERWPEEEPMPAFLNSSDDARLRSMCAARPFDSFKDLRNTAIVALFLGSGLTAAELRTLVTDDLDVSSSRVTVFVKKHGPRIARRVPVDEFAADLLRTYRHARADMPCPTNWLFVATASGKPMQTDRLGVYVRTALHRANISAVDESPRLLRNTYGRRHLTNGMSNEQVSSLLGLTSHRTVTRLRETLDEIDEVKGEA</sequence>
<reference evidence="1 2" key="1">
    <citation type="journal article" date="2024" name="Chem. Sci.">
        <title>Discovery of megapolipeptins by genome mining of a Burkholderiales bacteria collection.</title>
        <authorList>
            <person name="Paulo B.S."/>
            <person name="Recchia M.J.J."/>
            <person name="Lee S."/>
            <person name="Fergusson C.H."/>
            <person name="Romanowski S.B."/>
            <person name="Hernandez A."/>
            <person name="Krull N."/>
            <person name="Liu D.Y."/>
            <person name="Cavanagh H."/>
            <person name="Bos A."/>
            <person name="Gray C.A."/>
            <person name="Murphy B.T."/>
            <person name="Linington R.G."/>
            <person name="Eustaquio A.S."/>
        </authorList>
    </citation>
    <scope>NUCLEOTIDE SEQUENCE [LARGE SCALE GENOMIC DNA]</scope>
    <source>
        <strain evidence="1 2">RL18-126-BIB-B</strain>
    </source>
</reference>
<comment type="caution">
    <text evidence="1">The sequence shown here is derived from an EMBL/GenBank/DDBJ whole genome shotgun (WGS) entry which is preliminary data.</text>
</comment>
<name>A0ACC7NNK3_9BURK</name>
<accession>A0ACC7NNK3</accession>
<keyword evidence="2" id="KW-1185">Reference proteome</keyword>
<evidence type="ECO:0000313" key="2">
    <source>
        <dbReference type="Proteomes" id="UP001629235"/>
    </source>
</evidence>
<dbReference type="EMBL" id="JAQQDW010000132">
    <property type="protein sequence ID" value="MFM0108694.1"/>
    <property type="molecule type" value="Genomic_DNA"/>
</dbReference>
<evidence type="ECO:0000313" key="1">
    <source>
        <dbReference type="EMBL" id="MFM0108694.1"/>
    </source>
</evidence>
<proteinExistence type="predicted"/>
<organism evidence="1 2">
    <name type="scientific">Paraburkholderia rhynchosiae</name>
    <dbReference type="NCBI Taxonomy" id="487049"/>
    <lineage>
        <taxon>Bacteria</taxon>
        <taxon>Pseudomonadati</taxon>
        <taxon>Pseudomonadota</taxon>
        <taxon>Betaproteobacteria</taxon>
        <taxon>Burkholderiales</taxon>
        <taxon>Burkholderiaceae</taxon>
        <taxon>Paraburkholderia</taxon>
    </lineage>
</organism>
<gene>
    <name evidence="1" type="ORF">PQR01_36100</name>
</gene>
<dbReference type="Proteomes" id="UP001629235">
    <property type="component" value="Unassembled WGS sequence"/>
</dbReference>